<evidence type="ECO:0000313" key="5">
    <source>
        <dbReference type="EMBL" id="TDT72780.1"/>
    </source>
</evidence>
<dbReference type="SUPFAM" id="SSF53335">
    <property type="entry name" value="S-adenosyl-L-methionine-dependent methyltransferases"/>
    <property type="match status" value="1"/>
</dbReference>
<proteinExistence type="inferred from homology"/>
<dbReference type="GO" id="GO:0008168">
    <property type="term" value="F:methyltransferase activity"/>
    <property type="evidence" value="ECO:0007669"/>
    <property type="project" value="UniProtKB-KW"/>
</dbReference>
<feature type="domain" description="Strawberry notch AAA" evidence="4">
    <location>
        <begin position="390"/>
        <end position="718"/>
    </location>
</feature>
<comment type="similarity">
    <text evidence="1">Belongs to the SBNO family.</text>
</comment>
<keyword evidence="5" id="KW-0808">Transferase</keyword>
<dbReference type="Proteomes" id="UP000294563">
    <property type="component" value="Unassembled WGS sequence"/>
</dbReference>
<name>A0A4R7LFS2_9RHOB</name>
<dbReference type="InterPro" id="IPR027417">
    <property type="entry name" value="P-loop_NTPase"/>
</dbReference>
<accession>A0A4R7LFS2</accession>
<dbReference type="Gene3D" id="3.40.50.300">
    <property type="entry name" value="P-loop containing nucleotide triphosphate hydrolases"/>
    <property type="match status" value="1"/>
</dbReference>
<dbReference type="Gene3D" id="3.40.50.150">
    <property type="entry name" value="Vaccinia Virus protein VP39"/>
    <property type="match status" value="1"/>
</dbReference>
<dbReference type="Pfam" id="PF13872">
    <property type="entry name" value="AAA_34"/>
    <property type="match status" value="1"/>
</dbReference>
<dbReference type="InterPro" id="IPR029063">
    <property type="entry name" value="SAM-dependent_MTases_sf"/>
</dbReference>
<feature type="region of interest" description="Disordered" evidence="2">
    <location>
        <begin position="319"/>
        <end position="347"/>
    </location>
</feature>
<dbReference type="GO" id="GO:0032259">
    <property type="term" value="P:methylation"/>
    <property type="evidence" value="ECO:0007669"/>
    <property type="project" value="UniProtKB-KW"/>
</dbReference>
<dbReference type="EMBL" id="SOBH01000005">
    <property type="protein sequence ID" value="TDT72780.1"/>
    <property type="molecule type" value="Genomic_DNA"/>
</dbReference>
<dbReference type="PRINTS" id="PR00507">
    <property type="entry name" value="N12N6MTFRASE"/>
</dbReference>
<dbReference type="SUPFAM" id="SSF52540">
    <property type="entry name" value="P-loop containing nucleoside triphosphate hydrolases"/>
    <property type="match status" value="1"/>
</dbReference>
<organism evidence="5 6">
    <name type="scientific">Litoreibacter halocynthiae</name>
    <dbReference type="NCBI Taxonomy" id="1242689"/>
    <lineage>
        <taxon>Bacteria</taxon>
        <taxon>Pseudomonadati</taxon>
        <taxon>Pseudomonadota</taxon>
        <taxon>Alphaproteobacteria</taxon>
        <taxon>Rhodobacterales</taxon>
        <taxon>Roseobacteraceae</taxon>
        <taxon>Litoreibacter</taxon>
    </lineage>
</organism>
<feature type="compositionally biased region" description="Low complexity" evidence="2">
    <location>
        <begin position="328"/>
        <end position="347"/>
    </location>
</feature>
<dbReference type="InterPro" id="IPR026741">
    <property type="entry name" value="SNO"/>
</dbReference>
<dbReference type="PANTHER" id="PTHR12706:SF30">
    <property type="entry name" value="PROTEIN STRAWBERRY NOTCH-RELATED"/>
    <property type="match status" value="1"/>
</dbReference>
<dbReference type="Pfam" id="PF13871">
    <property type="entry name" value="Helicase_C_4"/>
    <property type="match status" value="1"/>
</dbReference>
<comment type="caution">
    <text evidence="5">The sequence shown here is derived from an EMBL/GenBank/DDBJ whole genome shotgun (WGS) entry which is preliminary data.</text>
</comment>
<feature type="domain" description="Strawberry notch helicase C" evidence="3">
    <location>
        <begin position="889"/>
        <end position="1143"/>
    </location>
</feature>
<keyword evidence="6" id="KW-1185">Reference proteome</keyword>
<evidence type="ECO:0000256" key="1">
    <source>
        <dbReference type="ARBA" id="ARBA00006992"/>
    </source>
</evidence>
<dbReference type="PANTHER" id="PTHR12706">
    <property type="entry name" value="STRAWBERRY NOTCH-RELATED"/>
    <property type="match status" value="1"/>
</dbReference>
<reference evidence="5 6" key="1">
    <citation type="submission" date="2019-03" db="EMBL/GenBank/DDBJ databases">
        <title>Genomic Encyclopedia of Archaeal and Bacterial Type Strains, Phase II (KMG-II): from individual species to whole genera.</title>
        <authorList>
            <person name="Goeker M."/>
        </authorList>
    </citation>
    <scope>NUCLEOTIDE SEQUENCE [LARGE SCALE GENOMIC DNA]</scope>
    <source>
        <strain evidence="5 6">DSM 29467</strain>
    </source>
</reference>
<dbReference type="InterPro" id="IPR026937">
    <property type="entry name" value="SBNO_Helicase_C_dom"/>
</dbReference>
<protein>
    <submittedName>
        <fullName evidence="5">Methyltransferase family protein</fullName>
    </submittedName>
</protein>
<evidence type="ECO:0000259" key="3">
    <source>
        <dbReference type="Pfam" id="PF13871"/>
    </source>
</evidence>
<sequence length="1421" mass="153789">MNKPKPANPALSISHPDLASALEQIGAEVDNQPLRSSALARIMRETFHGSDAGGAWDWRMAYDLMQAAAVQVLLRGDGAAGDIAAAKLLASRLLTETRRSELQIRLQQFSTPLPFAAMVVRGAAIRKGETVLEPSAGTGALAAFAARAGATLLLNEIDPFRQSLLRAVFGGEVTGHDGEQIDDLLQSTVLPDVVVMNPPFASSVDRSRDKHIAAKHLIGAAKRLAPGGRLVAIMPPGFTPERDAAHWSRACGLLTPRLALTMPGQVYRKLGTSVETHLMVFDKVQEDGEMIRAAVQDLEEVLPFVDAVAATRTEMRPVQRAAAIPHTRSSVPSSAPRKAAAAPVAPSKPRAKAVVPLSFTSLQTPRDNTPVSDIYARYRPQRIAIAGAQEHPTPLVESIAMASVAPPMPSNTGRDDLRLPARLIEEGGLSEAQLETIIMAHDAHGRDLPGRFTIDDDQTKLTRADDDPDARAYRLGYFLGDGTGCGKGRECAGLILVNWLSGRRKAIWVSKSATLIEDAIRDWTDLGGSPADIQPLSKWKPDQPVPMGDGILFVTYATLRSAGKCGTTRLSQILAWMGEDFEGVLAFDEAHAMQNAAGSEQGRGGQTLPAGPCRAAVATGSTPRSRLLYISATGATSVHNLAYAARLGLWGQGPEYPFPRRESFVSAMEAGGVAAMEVVARDLKTLGLYTARALSFDGVEYDVLEHALTQAQIEIYDAYAGAFRTIHHNLEAALTATGVNDASGETNASAARASAKSRFESTKQRFFNHLLMGMKALTIIRAIADDLAAGHACVIQVVSTGESLLKRRLEAMDPEDELVEGALTPRDYVLGYLEQAFPIHAQKLVEIDGNMVAEPLRDEAGALVVSREALALRDAAMMELMTLAPIPSALDQILWAFGDEAVAEVTGRSIRPLKAEDGHLFIEKRSASSNSSETQAFMDGEKDVLIFSDAGGTGRSYHAAQTAKNQKRRRHYLLEPGWRADAAIQGLGRTHRSAQVSAPFFRVCTSDVHGEKRFTSTIAKRLDQLGALTKGQRETGSQGMFREEDNLESPIARAALRGYFADLAAGRAEAMSYESFTDWTALRLIDKDGVLLEELPPIQRFLNRVLALPIHMQHALFAEFMRRIADQTERARAAGTLDLGVETLRGEKIEQVSTEDLWTCPKSGAVTRIIGLEVTDPVYVLGAEEAISRNPDKLPMVNRASGRAALISAHPMQMYDEDIVTLMRKAVRPNGSSYLEEARFESSAWEDIERPEFTQLWDAEAASLPKTTTTKLYLLTGLLLPIWKDIPTTNERIYRVTPDGATAMIGRTLSEEGAAALRARFLVSNPQTPQEMLTAALGTTEPVDLGRGLTLTRRRVAGEMRLELGGADRGMIDSLKAMGCFTEIIAFQLRVFLPHGDGIDTGSILARIVGQEAARAAEQAA</sequence>
<evidence type="ECO:0000313" key="6">
    <source>
        <dbReference type="Proteomes" id="UP000294563"/>
    </source>
</evidence>
<evidence type="ECO:0000256" key="2">
    <source>
        <dbReference type="SAM" id="MobiDB-lite"/>
    </source>
</evidence>
<keyword evidence="5" id="KW-0489">Methyltransferase</keyword>
<evidence type="ECO:0000259" key="4">
    <source>
        <dbReference type="Pfam" id="PF13872"/>
    </source>
</evidence>
<gene>
    <name evidence="5" type="ORF">BDE40_3633</name>
</gene>
<dbReference type="GO" id="GO:0006355">
    <property type="term" value="P:regulation of DNA-templated transcription"/>
    <property type="evidence" value="ECO:0007669"/>
    <property type="project" value="InterPro"/>
</dbReference>
<dbReference type="InterPro" id="IPR039187">
    <property type="entry name" value="SNO_AAA"/>
</dbReference>